<evidence type="ECO:0000313" key="3">
    <source>
        <dbReference type="EMBL" id="GAB20564.1"/>
    </source>
</evidence>
<evidence type="ECO:0000313" key="4">
    <source>
        <dbReference type="Proteomes" id="UP000035034"/>
    </source>
</evidence>
<dbReference type="InterPro" id="IPR052336">
    <property type="entry name" value="MlaD_Phospholipid_Transporter"/>
</dbReference>
<gene>
    <name evidence="3" type="primary">mceD</name>
    <name evidence="3" type="ORF">GOEFS_120_00240</name>
</gene>
<dbReference type="STRING" id="1077974.GOEFS_120_00240"/>
<protein>
    <submittedName>
        <fullName evidence="3">Mce family protein</fullName>
    </submittedName>
</protein>
<feature type="domain" description="Mce/MlaD" evidence="1">
    <location>
        <begin position="39"/>
        <end position="112"/>
    </location>
</feature>
<dbReference type="RefSeq" id="WP_007319899.1">
    <property type="nucleotide sequence ID" value="NZ_BAEH01000120.1"/>
</dbReference>
<evidence type="ECO:0000259" key="1">
    <source>
        <dbReference type="Pfam" id="PF02470"/>
    </source>
</evidence>
<sequence>MTTQRIPRIPLRWLVVALVLVATAIAVVAMVTARTDNRLTIHAQFTDAAGLYVGNEVTILGAPVGRIDSISPGSDTVTVTVSLPAGTVLPAEVSAVALAPSVIADRHIELTPAYTSGPQLEDDSTIPITRTRTPVSIDSLVNSIDDLAAAFATAPGDTPINDYLTTAERNLAGNGTRISATLHALSNALKTGSTSAADLKSLISSLNSLSGAAAKNSSAITTFSDQLAEASQILAANGPAITESLAGINSTVNELSKLLKSNRKPLSHNATQLNKTLSTLKSHSRDITEFVDIAPLLFDNLDRSVDRKTRRLRVHFLTDKSLVDTDLLNTVCQRLQMRSQGCRTGKVSDMGPDLGLATLLLGLGNL</sequence>
<name>H0R663_9ACTN</name>
<dbReference type="AlphaFoldDB" id="H0R663"/>
<dbReference type="InterPro" id="IPR024516">
    <property type="entry name" value="Mce_C"/>
</dbReference>
<dbReference type="InterPro" id="IPR003399">
    <property type="entry name" value="Mce/MlaD"/>
</dbReference>
<dbReference type="eggNOG" id="COG1463">
    <property type="taxonomic scope" value="Bacteria"/>
</dbReference>
<dbReference type="Gene3D" id="1.20.1170.10">
    <property type="match status" value="1"/>
</dbReference>
<feature type="domain" description="Mammalian cell entry C-terminal" evidence="2">
    <location>
        <begin position="118"/>
        <end position="291"/>
    </location>
</feature>
<dbReference type="GO" id="GO:0005576">
    <property type="term" value="C:extracellular region"/>
    <property type="evidence" value="ECO:0007669"/>
    <property type="project" value="TreeGrafter"/>
</dbReference>
<organism evidence="3 4">
    <name type="scientific">Gordonia effusa NBRC 100432</name>
    <dbReference type="NCBI Taxonomy" id="1077974"/>
    <lineage>
        <taxon>Bacteria</taxon>
        <taxon>Bacillati</taxon>
        <taxon>Actinomycetota</taxon>
        <taxon>Actinomycetes</taxon>
        <taxon>Mycobacteriales</taxon>
        <taxon>Gordoniaceae</taxon>
        <taxon>Gordonia</taxon>
    </lineage>
</organism>
<dbReference type="Proteomes" id="UP000035034">
    <property type="component" value="Unassembled WGS sequence"/>
</dbReference>
<keyword evidence="4" id="KW-1185">Reference proteome</keyword>
<dbReference type="PANTHER" id="PTHR33371:SF4">
    <property type="entry name" value="INTERMEMBRANE PHOSPHOLIPID TRANSPORT SYSTEM BINDING PROTEIN MLAD"/>
    <property type="match status" value="1"/>
</dbReference>
<evidence type="ECO:0000259" key="2">
    <source>
        <dbReference type="Pfam" id="PF11887"/>
    </source>
</evidence>
<dbReference type="NCBIfam" id="TIGR00996">
    <property type="entry name" value="Mtu_fam_mce"/>
    <property type="match status" value="1"/>
</dbReference>
<reference evidence="3 4" key="1">
    <citation type="submission" date="2011-12" db="EMBL/GenBank/DDBJ databases">
        <title>Whole genome shotgun sequence of Gordonia effusa NBRC 100432.</title>
        <authorList>
            <person name="Yoshida I."/>
            <person name="Takarada H."/>
            <person name="Hosoyama A."/>
            <person name="Tsuchikane K."/>
            <person name="Katsumata H."/>
            <person name="Yamazaki S."/>
            <person name="Fujita N."/>
        </authorList>
    </citation>
    <scope>NUCLEOTIDE SEQUENCE [LARGE SCALE GENOMIC DNA]</scope>
    <source>
        <strain evidence="3 4">NBRC 100432</strain>
    </source>
</reference>
<dbReference type="PANTHER" id="PTHR33371">
    <property type="entry name" value="INTERMEMBRANE PHOSPHOLIPID TRANSPORT SYSTEM BINDING PROTEIN MLAD-RELATED"/>
    <property type="match status" value="1"/>
</dbReference>
<comment type="caution">
    <text evidence="3">The sequence shown here is derived from an EMBL/GenBank/DDBJ whole genome shotgun (WGS) entry which is preliminary data.</text>
</comment>
<dbReference type="Pfam" id="PF11887">
    <property type="entry name" value="Mce4_CUP1"/>
    <property type="match status" value="1"/>
</dbReference>
<dbReference type="EMBL" id="BAEH01000120">
    <property type="protein sequence ID" value="GAB20564.1"/>
    <property type="molecule type" value="Genomic_DNA"/>
</dbReference>
<proteinExistence type="predicted"/>
<accession>H0R663</accession>
<dbReference type="Pfam" id="PF02470">
    <property type="entry name" value="MlaD"/>
    <property type="match status" value="1"/>
</dbReference>
<dbReference type="InterPro" id="IPR005693">
    <property type="entry name" value="Mce"/>
</dbReference>